<evidence type="ECO:0000313" key="2">
    <source>
        <dbReference type="Proteomes" id="UP000594430"/>
    </source>
</evidence>
<evidence type="ECO:0000313" key="1">
    <source>
        <dbReference type="EMBL" id="QPH47934.1"/>
    </source>
</evidence>
<reference evidence="1 2" key="1">
    <citation type="submission" date="2020-11" db="EMBL/GenBank/DDBJ databases">
        <title>Pseudomonas fulva producing VIM-24.</title>
        <authorList>
            <person name="Liu S."/>
        </authorList>
    </citation>
    <scope>NUCLEOTIDE SEQUENCE [LARGE SCALE GENOMIC DNA]</scope>
    <source>
        <strain evidence="1 2">ZDHY414</strain>
    </source>
</reference>
<dbReference type="RefSeq" id="WP_111475273.1">
    <property type="nucleotide sequence ID" value="NZ_CP064943.1"/>
</dbReference>
<accession>A0A7S9LF61</accession>
<evidence type="ECO:0008006" key="3">
    <source>
        <dbReference type="Google" id="ProtNLM"/>
    </source>
</evidence>
<protein>
    <recommendedName>
        <fullName evidence="3">Lipoprotein</fullName>
    </recommendedName>
</protein>
<dbReference type="AlphaFoldDB" id="A0A7S9LF61"/>
<organism evidence="1 2">
    <name type="scientific">Pseudomonas fulva</name>
    <dbReference type="NCBI Taxonomy" id="47880"/>
    <lineage>
        <taxon>Bacteria</taxon>
        <taxon>Pseudomonadati</taxon>
        <taxon>Pseudomonadota</taxon>
        <taxon>Gammaproteobacteria</taxon>
        <taxon>Pseudomonadales</taxon>
        <taxon>Pseudomonadaceae</taxon>
        <taxon>Pseudomonas</taxon>
    </lineage>
</organism>
<gene>
    <name evidence="1" type="ORF">IZU98_16205</name>
</gene>
<dbReference type="EMBL" id="CP064946">
    <property type="protein sequence ID" value="QPH47934.1"/>
    <property type="molecule type" value="Genomic_DNA"/>
</dbReference>
<dbReference type="InterPro" id="IPR016875">
    <property type="entry name" value="UCP028200"/>
</dbReference>
<dbReference type="Pfam" id="PF19795">
    <property type="entry name" value="DUF6279"/>
    <property type="match status" value="1"/>
</dbReference>
<sequence length="287" mass="33360">MPARLLKVLSICLGFALMLGACSRIDLAYRNLDRLVPWSLGDYLDMNREQKTLLDDRLRQHLAWHCQTQLPGYLDWLDRLRTMVADNQVTDQALQQRTEEAREAIGRVAAEITPSATELLQGMSDAQVAEMRDAFRDDIAERRKEYVDTPLPRQISERAERMEKRLKPWFGELTETQRQRVGAWSRALGDQNSEWIRNRAHWQQQLLLAVEQRHESGFPTRVATLLQNKESLWTADYRRAFQNTEQQARSLVVDLMQQSTPAQRQVLLDRLTKVRSDFSALKCLRGA</sequence>
<dbReference type="PROSITE" id="PS51257">
    <property type="entry name" value="PROKAR_LIPOPROTEIN"/>
    <property type="match status" value="1"/>
</dbReference>
<proteinExistence type="predicted"/>
<name>A0A7S9LF61_9PSED</name>
<dbReference type="PIRSF" id="PIRSF028200">
    <property type="entry name" value="UCP028200"/>
    <property type="match status" value="1"/>
</dbReference>
<dbReference type="Proteomes" id="UP000594430">
    <property type="component" value="Chromosome"/>
</dbReference>